<reference evidence="12" key="1">
    <citation type="journal article" date="2023" name="Plant J.">
        <title>Genome sequences and population genomics provide insights into the demographic history, inbreeding, and mutation load of two 'living fossil' tree species of Dipteronia.</title>
        <authorList>
            <person name="Feng Y."/>
            <person name="Comes H.P."/>
            <person name="Chen J."/>
            <person name="Zhu S."/>
            <person name="Lu R."/>
            <person name="Zhang X."/>
            <person name="Li P."/>
            <person name="Qiu J."/>
            <person name="Olsen K.M."/>
            <person name="Qiu Y."/>
        </authorList>
    </citation>
    <scope>NUCLEOTIDE SEQUENCE</scope>
    <source>
        <strain evidence="12">KIB01</strain>
    </source>
</reference>
<keyword evidence="3" id="KW-0134">Cell wall</keyword>
<keyword evidence="11" id="KW-0732">Signal</keyword>
<evidence type="ECO:0000256" key="3">
    <source>
        <dbReference type="ARBA" id="ARBA00022512"/>
    </source>
</evidence>
<feature type="active site" evidence="8">
    <location>
        <position position="765"/>
    </location>
</feature>
<keyword evidence="6 9" id="KW-0326">Glycosidase</keyword>
<comment type="subcellular location">
    <subcellularLocation>
        <location evidence="1">Secreted</location>
        <location evidence="1">Cell wall</location>
    </subcellularLocation>
</comment>
<dbReference type="Proteomes" id="UP001280121">
    <property type="component" value="Unassembled WGS sequence"/>
</dbReference>
<name>A0AAD9WT95_9ROSI</name>
<evidence type="ECO:0000313" key="12">
    <source>
        <dbReference type="EMBL" id="KAK2641597.1"/>
    </source>
</evidence>
<dbReference type="InterPro" id="IPR012334">
    <property type="entry name" value="Pectin_lyas_fold"/>
</dbReference>
<evidence type="ECO:0000256" key="10">
    <source>
        <dbReference type="SAM" id="Phobius"/>
    </source>
</evidence>
<evidence type="ECO:0000256" key="2">
    <source>
        <dbReference type="ARBA" id="ARBA00008834"/>
    </source>
</evidence>
<dbReference type="SUPFAM" id="SSF51126">
    <property type="entry name" value="Pectin lyase-like"/>
    <property type="match status" value="2"/>
</dbReference>
<evidence type="ECO:0000256" key="6">
    <source>
        <dbReference type="ARBA" id="ARBA00023295"/>
    </source>
</evidence>
<feature type="signal peptide" evidence="11">
    <location>
        <begin position="1"/>
        <end position="22"/>
    </location>
</feature>
<dbReference type="InterPro" id="IPR006626">
    <property type="entry name" value="PbH1"/>
</dbReference>
<keyword evidence="4" id="KW-0964">Secreted</keyword>
<evidence type="ECO:0000256" key="4">
    <source>
        <dbReference type="ARBA" id="ARBA00022525"/>
    </source>
</evidence>
<accession>A0AAD9WT95</accession>
<feature type="chain" id="PRO_5042009484" description="Polygalacturonase" evidence="11">
    <location>
        <begin position="23"/>
        <end position="916"/>
    </location>
</feature>
<keyword evidence="7" id="KW-0961">Cell wall biogenesis/degradation</keyword>
<dbReference type="GO" id="GO:0071555">
    <property type="term" value="P:cell wall organization"/>
    <property type="evidence" value="ECO:0007669"/>
    <property type="project" value="UniProtKB-KW"/>
</dbReference>
<dbReference type="PANTHER" id="PTHR31375">
    <property type="match status" value="1"/>
</dbReference>
<gene>
    <name evidence="12" type="ORF">Ddye_023360</name>
</gene>
<evidence type="ECO:0000256" key="11">
    <source>
        <dbReference type="SAM" id="SignalP"/>
    </source>
</evidence>
<dbReference type="Gene3D" id="2.160.20.10">
    <property type="entry name" value="Single-stranded right-handed beta-helix, Pectin lyase-like"/>
    <property type="match status" value="2"/>
</dbReference>
<evidence type="ECO:0000256" key="5">
    <source>
        <dbReference type="ARBA" id="ARBA00022801"/>
    </source>
</evidence>
<keyword evidence="10" id="KW-0472">Membrane</keyword>
<evidence type="ECO:0000256" key="7">
    <source>
        <dbReference type="ARBA" id="ARBA00023316"/>
    </source>
</evidence>
<keyword evidence="10" id="KW-0812">Transmembrane</keyword>
<dbReference type="EMBL" id="JANJYI010000007">
    <property type="protein sequence ID" value="KAK2641597.1"/>
    <property type="molecule type" value="Genomic_DNA"/>
</dbReference>
<dbReference type="GO" id="GO:0004650">
    <property type="term" value="F:polygalacturonase activity"/>
    <property type="evidence" value="ECO:0007669"/>
    <property type="project" value="InterPro"/>
</dbReference>
<evidence type="ECO:0000313" key="13">
    <source>
        <dbReference type="Proteomes" id="UP001280121"/>
    </source>
</evidence>
<dbReference type="PROSITE" id="PS00502">
    <property type="entry name" value="POLYGALACTURONASE"/>
    <property type="match status" value="2"/>
</dbReference>
<evidence type="ECO:0000256" key="8">
    <source>
        <dbReference type="PROSITE-ProRule" id="PRU10052"/>
    </source>
</evidence>
<dbReference type="Pfam" id="PF00295">
    <property type="entry name" value="Glyco_hydro_28"/>
    <property type="match status" value="2"/>
</dbReference>
<dbReference type="InterPro" id="IPR011050">
    <property type="entry name" value="Pectin_lyase_fold/virulence"/>
</dbReference>
<feature type="active site" evidence="8">
    <location>
        <position position="242"/>
    </location>
</feature>
<evidence type="ECO:0000256" key="1">
    <source>
        <dbReference type="ARBA" id="ARBA00004191"/>
    </source>
</evidence>
<organism evidence="12 13">
    <name type="scientific">Dipteronia dyeriana</name>
    <dbReference type="NCBI Taxonomy" id="168575"/>
    <lineage>
        <taxon>Eukaryota</taxon>
        <taxon>Viridiplantae</taxon>
        <taxon>Streptophyta</taxon>
        <taxon>Embryophyta</taxon>
        <taxon>Tracheophyta</taxon>
        <taxon>Spermatophyta</taxon>
        <taxon>Magnoliopsida</taxon>
        <taxon>eudicotyledons</taxon>
        <taxon>Gunneridae</taxon>
        <taxon>Pentapetalae</taxon>
        <taxon>rosids</taxon>
        <taxon>malvids</taxon>
        <taxon>Sapindales</taxon>
        <taxon>Sapindaceae</taxon>
        <taxon>Hippocastanoideae</taxon>
        <taxon>Acereae</taxon>
        <taxon>Dipteronia</taxon>
    </lineage>
</organism>
<evidence type="ECO:0008006" key="14">
    <source>
        <dbReference type="Google" id="ProtNLM"/>
    </source>
</evidence>
<evidence type="ECO:0000256" key="9">
    <source>
        <dbReference type="RuleBase" id="RU361169"/>
    </source>
</evidence>
<keyword evidence="10" id="KW-1133">Transmembrane helix</keyword>
<dbReference type="SMART" id="SM00710">
    <property type="entry name" value="PbH1"/>
    <property type="match status" value="13"/>
</dbReference>
<keyword evidence="5 9" id="KW-0378">Hydrolase</keyword>
<sequence>MATQLTSLLLPLLFLFFLTAFSSVTPGTYNVVTLGSKPDGKTDSTKAFLAAWARACGSVTSATIYVPSGRFLLKNAVFQGPCKNSRVSIRIDGTLVAPSDYRVIGATDNWLFFQHVDGVSISGGVLDGQGTGLWACKNSGKNCPSGTTSLGFSNSKNIEINGLTSLNSQLYHIVFNGCINVKLQGVKVSASGNSPNTDGIHVQLSRSVTILNTKIGTGDDCVSVGPGTNGLWIENVACGPGHGISIGSLGKNSQEAGVQNVTVKTATFTGTQNGLRIKSWGRPSNGFANNIHFQHVVMQNVQNPIIIDQNYCPDNQGCPGQNSGVKISDVTYQDIHGTSATEVAVKFDCSSKNPCSNIKLEDVKLTYKNQQASASCIHAVGSADGVVQPGIIISMFFCTKVCGEIKAPSIILLLFFLIFNLSLSLFISLLYFFFISKNQWRSDRPQMEVELPQPPSVIDEEANKKTKSGIKSWASHPRFNANYPRLIFRYQRLISNYLRLIANRDLLSTTRDLFPDTRNLLPVIRDLLSTIRDLLQATRDLFSEFCINRSPANNVISFGAKPDGKTDSTQSFVKAWASACASPQASTIYVPKGRYLIKAVVFRGPCKNRITFQIDGTIVAPTDYRALGNSGYWILFIEVDRLILIGATLDAKGAGFWTCRKSGKNCPVGARSITFNWANNVVITGLTSINSQLAHLVINSCNNVLVRSVKLTAPDQSPNTDGIHVQSSTGVTISGGTLRTGDDCISIGPGTRNLLMNNIKCGPGHGVSIGSLGKDINEDGVQNVTLTNAVFTGSDNGVRIKSWARSSNSFVRNVVFQNIIMNNVENPILIDQNYCPNNQGCPRQTSGVKISQVTYRNIKGTSATPEAITFDCSPSSPCGGIRLQDIKLTYMNKAATSSCKNIGGTSSGLLMPESCL</sequence>
<comment type="caution">
    <text evidence="12">The sequence shown here is derived from an EMBL/GenBank/DDBJ whole genome shotgun (WGS) entry which is preliminary data.</text>
</comment>
<feature type="transmembrane region" description="Helical" evidence="10">
    <location>
        <begin position="410"/>
        <end position="434"/>
    </location>
</feature>
<keyword evidence="13" id="KW-1185">Reference proteome</keyword>
<dbReference type="InterPro" id="IPR000743">
    <property type="entry name" value="Glyco_hydro_28"/>
</dbReference>
<dbReference type="GO" id="GO:0005975">
    <property type="term" value="P:carbohydrate metabolic process"/>
    <property type="evidence" value="ECO:0007669"/>
    <property type="project" value="InterPro"/>
</dbReference>
<comment type="similarity">
    <text evidence="2 9">Belongs to the glycosyl hydrolase 28 family.</text>
</comment>
<dbReference type="AlphaFoldDB" id="A0AAD9WT95"/>
<proteinExistence type="inferred from homology"/>
<dbReference type="FunFam" id="2.160.20.10:FF:000016">
    <property type="entry name" value="Polygalacturonase 7"/>
    <property type="match status" value="2"/>
</dbReference>
<protein>
    <recommendedName>
        <fullName evidence="14">Polygalacturonase</fullName>
    </recommendedName>
</protein>